<protein>
    <submittedName>
        <fullName evidence="1">Uncharacterized protein</fullName>
    </submittedName>
</protein>
<organism evidence="1 2">
    <name type="scientific">Calothrix parasitica NIES-267</name>
    <dbReference type="NCBI Taxonomy" id="1973488"/>
    <lineage>
        <taxon>Bacteria</taxon>
        <taxon>Bacillati</taxon>
        <taxon>Cyanobacteriota</taxon>
        <taxon>Cyanophyceae</taxon>
        <taxon>Nostocales</taxon>
        <taxon>Calotrichaceae</taxon>
        <taxon>Calothrix</taxon>
    </lineage>
</organism>
<sequence length="44" mass="5033">MTEKRSQSYSCCILEQIHQEDKQFLHLKGIRGLGIGDWELGIGN</sequence>
<name>A0A1Z4LY80_9CYAN</name>
<evidence type="ECO:0000313" key="2">
    <source>
        <dbReference type="Proteomes" id="UP000218418"/>
    </source>
</evidence>
<dbReference type="EMBL" id="AP018227">
    <property type="protein sequence ID" value="BAY86179.1"/>
    <property type="molecule type" value="Genomic_DNA"/>
</dbReference>
<accession>A0A1Z4LY80</accession>
<evidence type="ECO:0000313" key="1">
    <source>
        <dbReference type="EMBL" id="BAY86179.1"/>
    </source>
</evidence>
<reference evidence="1 2" key="1">
    <citation type="submission" date="2017-06" db="EMBL/GenBank/DDBJ databases">
        <title>Genome sequencing of cyanobaciteial culture collection at National Institute for Environmental Studies (NIES).</title>
        <authorList>
            <person name="Hirose Y."/>
            <person name="Shimura Y."/>
            <person name="Fujisawa T."/>
            <person name="Nakamura Y."/>
            <person name="Kawachi M."/>
        </authorList>
    </citation>
    <scope>NUCLEOTIDE SEQUENCE [LARGE SCALE GENOMIC DNA]</scope>
    <source>
        <strain evidence="1 2">NIES-267</strain>
    </source>
</reference>
<proteinExistence type="predicted"/>
<dbReference type="Proteomes" id="UP000218418">
    <property type="component" value="Chromosome"/>
</dbReference>
<gene>
    <name evidence="1" type="ORF">NIES267_56850</name>
</gene>
<dbReference type="AlphaFoldDB" id="A0A1Z4LY80"/>
<keyword evidence="2" id="KW-1185">Reference proteome</keyword>